<gene>
    <name evidence="2" type="ORF">PRZ48_008162</name>
</gene>
<dbReference type="SUPFAM" id="SSF53335">
    <property type="entry name" value="S-adenosyl-L-methionine-dependent methyltransferases"/>
    <property type="match status" value="1"/>
</dbReference>
<keyword evidence="3" id="KW-1185">Reference proteome</keyword>
<evidence type="ECO:0000313" key="2">
    <source>
        <dbReference type="EMBL" id="KAK4499976.1"/>
    </source>
</evidence>
<comment type="caution">
    <text evidence="2">The sequence shown here is derived from an EMBL/GenBank/DDBJ whole genome shotgun (WGS) entry which is preliminary data.</text>
</comment>
<accession>A0ABR0EFD2</accession>
<organism evidence="2 3">
    <name type="scientific">Zasmidium cellare</name>
    <name type="common">Wine cellar mold</name>
    <name type="synonym">Racodium cellare</name>
    <dbReference type="NCBI Taxonomy" id="395010"/>
    <lineage>
        <taxon>Eukaryota</taxon>
        <taxon>Fungi</taxon>
        <taxon>Dikarya</taxon>
        <taxon>Ascomycota</taxon>
        <taxon>Pezizomycotina</taxon>
        <taxon>Dothideomycetes</taxon>
        <taxon>Dothideomycetidae</taxon>
        <taxon>Mycosphaerellales</taxon>
        <taxon>Mycosphaerellaceae</taxon>
        <taxon>Zasmidium</taxon>
    </lineage>
</organism>
<dbReference type="Proteomes" id="UP001305779">
    <property type="component" value="Unassembled WGS sequence"/>
</dbReference>
<name>A0ABR0EFD2_ZASCE</name>
<dbReference type="Pfam" id="PF08242">
    <property type="entry name" value="Methyltransf_12"/>
    <property type="match status" value="1"/>
</dbReference>
<dbReference type="Gene3D" id="3.40.50.150">
    <property type="entry name" value="Vaccinia Virus protein VP39"/>
    <property type="match status" value="1"/>
</dbReference>
<dbReference type="EMBL" id="JAXOVC010000006">
    <property type="protein sequence ID" value="KAK4499976.1"/>
    <property type="molecule type" value="Genomic_DNA"/>
</dbReference>
<dbReference type="PANTHER" id="PTHR43861">
    <property type="entry name" value="TRANS-ACONITATE 2-METHYLTRANSFERASE-RELATED"/>
    <property type="match status" value="1"/>
</dbReference>
<protein>
    <recommendedName>
        <fullName evidence="1">Methyltransferase type 12 domain-containing protein</fullName>
    </recommendedName>
</protein>
<feature type="domain" description="Methyltransferase type 12" evidence="1">
    <location>
        <begin position="44"/>
        <end position="153"/>
    </location>
</feature>
<dbReference type="InterPro" id="IPR029063">
    <property type="entry name" value="SAM-dependent_MTases_sf"/>
</dbReference>
<dbReference type="InterPro" id="IPR013217">
    <property type="entry name" value="Methyltransf_12"/>
</dbReference>
<evidence type="ECO:0000313" key="3">
    <source>
        <dbReference type="Proteomes" id="UP001305779"/>
    </source>
</evidence>
<dbReference type="PANTHER" id="PTHR43861:SF1">
    <property type="entry name" value="TRANS-ACONITATE 2-METHYLTRANSFERASE"/>
    <property type="match status" value="1"/>
</dbReference>
<evidence type="ECO:0000259" key="1">
    <source>
        <dbReference type="Pfam" id="PF08242"/>
    </source>
</evidence>
<dbReference type="CDD" id="cd02440">
    <property type="entry name" value="AdoMet_MTases"/>
    <property type="match status" value="1"/>
</dbReference>
<reference evidence="2 3" key="1">
    <citation type="journal article" date="2023" name="G3 (Bethesda)">
        <title>A chromosome-level genome assembly of Zasmidium syzygii isolated from banana leaves.</title>
        <authorList>
            <person name="van Westerhoven A.C."/>
            <person name="Mehrabi R."/>
            <person name="Talebi R."/>
            <person name="Steentjes M.B.F."/>
            <person name="Corcolon B."/>
            <person name="Chong P.A."/>
            <person name="Kema G.H.J."/>
            <person name="Seidl M.F."/>
        </authorList>
    </citation>
    <scope>NUCLEOTIDE SEQUENCE [LARGE SCALE GENOMIC DNA]</scope>
    <source>
        <strain evidence="2 3">P124</strain>
    </source>
</reference>
<proteinExistence type="predicted"/>
<sequence length="289" mass="31923">MADPPTSPADRWDPVYYSTSLGFIARLSAPLQALFTPSPTDHVLDIGCGDGALTVVLREKVAQGRVVGLDSSAAMISHARETYKPSGGSLSFKVHDCSRLDLKPRGLGDDDGWEGAWDWVFSNSTFHWILGQPDNRETLLPNISKLLKPGGHVVFEFGGAGHVADAITALTAAMVHFGVPAEQRKIVNPWMFPSAEWMRGKLKGAGFEVVKCETEYRPTKVSLEDGSIEGFVRQLGFMFLDAIAPEEGEKRDEVVKWVCELLNESLERQEDGTRWLGFVRLRVLARRPV</sequence>